<dbReference type="EMBL" id="JANCLU010000016">
    <property type="protein sequence ID" value="MCP8939943.1"/>
    <property type="molecule type" value="Genomic_DNA"/>
</dbReference>
<name>A0ABT1LFQ1_9HYPH</name>
<feature type="transmembrane region" description="Helical" evidence="7">
    <location>
        <begin position="151"/>
        <end position="170"/>
    </location>
</feature>
<feature type="transmembrane region" description="Helical" evidence="7">
    <location>
        <begin position="123"/>
        <end position="145"/>
    </location>
</feature>
<accession>A0ABT1LFQ1</accession>
<feature type="transmembrane region" description="Helical" evidence="7">
    <location>
        <begin position="34"/>
        <end position="52"/>
    </location>
</feature>
<dbReference type="RefSeq" id="WP_254744123.1">
    <property type="nucleotide sequence ID" value="NZ_JANCLU010000016.1"/>
</dbReference>
<dbReference type="SUPFAM" id="SSF161098">
    <property type="entry name" value="MetI-like"/>
    <property type="match status" value="1"/>
</dbReference>
<feature type="transmembrane region" description="Helical" evidence="7">
    <location>
        <begin position="85"/>
        <end position="111"/>
    </location>
</feature>
<dbReference type="PANTHER" id="PTHR30151:SF20">
    <property type="entry name" value="ABC TRANSPORTER PERMEASE PROTEIN HI_0355-RELATED"/>
    <property type="match status" value="1"/>
</dbReference>
<feature type="transmembrane region" description="Helical" evidence="7">
    <location>
        <begin position="242"/>
        <end position="265"/>
    </location>
</feature>
<sequence length="283" mass="31059">MTAPVRPASQAQLSARRRRKAPVRISPARRAVENLVIQIILIGAFLVLWEYASDRWVPKLMVSKPSDIGAQIWKWTLDGTFVRNLWVTVQATALGFLLGAAAGMVLGFLTGAWRRVGEILQPIVTAFYTLPRLALAPLFLLWFGLGMEFRVMFSATIVFFLVYYNTYFGVREVSQELIAAVRIMGANPLQVALRVIVPSALVWVAAGLKISVPYALVGVVVAEMLASDEGMGFLLSRGASQFSAAQTFAAIFGLLVVALVVDWLITALTNRALRWKTAGSMQN</sequence>
<evidence type="ECO:0000256" key="1">
    <source>
        <dbReference type="ARBA" id="ARBA00004651"/>
    </source>
</evidence>
<keyword evidence="3" id="KW-1003">Cell membrane</keyword>
<comment type="caution">
    <text evidence="9">The sequence shown here is derived from an EMBL/GenBank/DDBJ whole genome shotgun (WGS) entry which is preliminary data.</text>
</comment>
<dbReference type="Gene3D" id="1.10.3720.10">
    <property type="entry name" value="MetI-like"/>
    <property type="match status" value="1"/>
</dbReference>
<dbReference type="InterPro" id="IPR000515">
    <property type="entry name" value="MetI-like"/>
</dbReference>
<keyword evidence="5 7" id="KW-1133">Transmembrane helix</keyword>
<keyword evidence="2 7" id="KW-0813">Transport</keyword>
<dbReference type="PROSITE" id="PS50928">
    <property type="entry name" value="ABC_TM1"/>
    <property type="match status" value="1"/>
</dbReference>
<dbReference type="PANTHER" id="PTHR30151">
    <property type="entry name" value="ALKANE SULFONATE ABC TRANSPORTER-RELATED, MEMBRANE SUBUNIT"/>
    <property type="match status" value="1"/>
</dbReference>
<feature type="domain" description="ABC transmembrane type-1" evidence="8">
    <location>
        <begin position="81"/>
        <end position="265"/>
    </location>
</feature>
<evidence type="ECO:0000256" key="7">
    <source>
        <dbReference type="RuleBase" id="RU363032"/>
    </source>
</evidence>
<gene>
    <name evidence="9" type="ORF">NK718_15565</name>
</gene>
<keyword evidence="6 7" id="KW-0472">Membrane</keyword>
<evidence type="ECO:0000313" key="10">
    <source>
        <dbReference type="Proteomes" id="UP001205890"/>
    </source>
</evidence>
<dbReference type="InterPro" id="IPR035906">
    <property type="entry name" value="MetI-like_sf"/>
</dbReference>
<dbReference type="CDD" id="cd06261">
    <property type="entry name" value="TM_PBP2"/>
    <property type="match status" value="1"/>
</dbReference>
<evidence type="ECO:0000256" key="3">
    <source>
        <dbReference type="ARBA" id="ARBA00022475"/>
    </source>
</evidence>
<reference evidence="9 10" key="1">
    <citation type="submission" date="2022-07" db="EMBL/GenBank/DDBJ databases">
        <authorList>
            <person name="Li W.-J."/>
            <person name="Deng Q.-Q."/>
        </authorList>
    </citation>
    <scope>NUCLEOTIDE SEQUENCE [LARGE SCALE GENOMIC DNA]</scope>
    <source>
        <strain evidence="9 10">SYSU M60028</strain>
    </source>
</reference>
<evidence type="ECO:0000256" key="4">
    <source>
        <dbReference type="ARBA" id="ARBA00022692"/>
    </source>
</evidence>
<evidence type="ECO:0000256" key="2">
    <source>
        <dbReference type="ARBA" id="ARBA00022448"/>
    </source>
</evidence>
<comment type="similarity">
    <text evidence="7">Belongs to the binding-protein-dependent transport system permease family.</text>
</comment>
<evidence type="ECO:0000256" key="5">
    <source>
        <dbReference type="ARBA" id="ARBA00022989"/>
    </source>
</evidence>
<evidence type="ECO:0000256" key="6">
    <source>
        <dbReference type="ARBA" id="ARBA00023136"/>
    </source>
</evidence>
<dbReference type="Pfam" id="PF00528">
    <property type="entry name" value="BPD_transp_1"/>
    <property type="match status" value="1"/>
</dbReference>
<proteinExistence type="inferred from homology"/>
<evidence type="ECO:0000313" key="9">
    <source>
        <dbReference type="EMBL" id="MCP8939943.1"/>
    </source>
</evidence>
<feature type="transmembrane region" description="Helical" evidence="7">
    <location>
        <begin position="191"/>
        <end position="222"/>
    </location>
</feature>
<keyword evidence="10" id="KW-1185">Reference proteome</keyword>
<protein>
    <submittedName>
        <fullName evidence="9">ABC transporter permease</fullName>
    </submittedName>
</protein>
<evidence type="ECO:0000259" key="8">
    <source>
        <dbReference type="PROSITE" id="PS50928"/>
    </source>
</evidence>
<organism evidence="9 10">
    <name type="scientific">Alsobacter ponti</name>
    <dbReference type="NCBI Taxonomy" id="2962936"/>
    <lineage>
        <taxon>Bacteria</taxon>
        <taxon>Pseudomonadati</taxon>
        <taxon>Pseudomonadota</taxon>
        <taxon>Alphaproteobacteria</taxon>
        <taxon>Hyphomicrobiales</taxon>
        <taxon>Alsobacteraceae</taxon>
        <taxon>Alsobacter</taxon>
    </lineage>
</organism>
<keyword evidence="4 7" id="KW-0812">Transmembrane</keyword>
<comment type="subcellular location">
    <subcellularLocation>
        <location evidence="1 7">Cell membrane</location>
        <topology evidence="1 7">Multi-pass membrane protein</topology>
    </subcellularLocation>
</comment>
<dbReference type="Proteomes" id="UP001205890">
    <property type="component" value="Unassembled WGS sequence"/>
</dbReference>